<organism evidence="1 2">
    <name type="scientific">Albugo candida</name>
    <dbReference type="NCBI Taxonomy" id="65357"/>
    <lineage>
        <taxon>Eukaryota</taxon>
        <taxon>Sar</taxon>
        <taxon>Stramenopiles</taxon>
        <taxon>Oomycota</taxon>
        <taxon>Peronosporomycetes</taxon>
        <taxon>Albuginales</taxon>
        <taxon>Albuginaceae</taxon>
        <taxon>Albugo</taxon>
    </lineage>
</organism>
<gene>
    <name evidence="1" type="ORF">BN9_089020</name>
</gene>
<dbReference type="InParanoid" id="A0A024FUC6"/>
<dbReference type="AlphaFoldDB" id="A0A024FUC6"/>
<comment type="caution">
    <text evidence="1">The sequence shown here is derived from an EMBL/GenBank/DDBJ whole genome shotgun (WGS) entry which is preliminary data.</text>
</comment>
<protein>
    <submittedName>
        <fullName evidence="1">Uncharacterized protein</fullName>
    </submittedName>
</protein>
<dbReference type="Proteomes" id="UP000053237">
    <property type="component" value="Unassembled WGS sequence"/>
</dbReference>
<reference evidence="1 2" key="1">
    <citation type="submission" date="2012-05" db="EMBL/GenBank/DDBJ databases">
        <title>Recombination and specialization in a pathogen metapopulation.</title>
        <authorList>
            <person name="Gardiner A."/>
            <person name="Kemen E."/>
            <person name="Schultz-Larsen T."/>
            <person name="MacLean D."/>
            <person name="Van Oosterhout C."/>
            <person name="Jones J.D.G."/>
        </authorList>
    </citation>
    <scope>NUCLEOTIDE SEQUENCE [LARGE SCALE GENOMIC DNA]</scope>
    <source>
        <strain evidence="1 2">Ac Nc2</strain>
    </source>
</reference>
<evidence type="ECO:0000313" key="1">
    <source>
        <dbReference type="EMBL" id="CCI10269.1"/>
    </source>
</evidence>
<evidence type="ECO:0000313" key="2">
    <source>
        <dbReference type="Proteomes" id="UP000053237"/>
    </source>
</evidence>
<dbReference type="EMBL" id="CAIX01000191">
    <property type="protein sequence ID" value="CCI10269.1"/>
    <property type="molecule type" value="Genomic_DNA"/>
</dbReference>
<accession>A0A024FUC6</accession>
<proteinExistence type="predicted"/>
<name>A0A024FUC6_9STRA</name>
<sequence>MRASVYKLMVAACGGIPEHGLCFVVSDNAKDGEMELVIEVTGPGMYDSDVIAFEPEYTASETTWKLPPPQHDVNTSLSLASLDYSKVPKLKPFCVYRANLPHQLSFEWVGTSDPKLLFKNAKVYGLSKATSCLSF</sequence>
<keyword evidence="2" id="KW-1185">Reference proteome</keyword>